<evidence type="ECO:0000256" key="12">
    <source>
        <dbReference type="PROSITE-ProRule" id="PRU00169"/>
    </source>
</evidence>
<dbReference type="SUPFAM" id="SSF47384">
    <property type="entry name" value="Homodimeric domain of signal transducing histidine kinase"/>
    <property type="match status" value="1"/>
</dbReference>
<dbReference type="CDD" id="cd16922">
    <property type="entry name" value="HATPase_EvgS-ArcB-TorS-like"/>
    <property type="match status" value="1"/>
</dbReference>
<dbReference type="InterPro" id="IPR036890">
    <property type="entry name" value="HATPase_C_sf"/>
</dbReference>
<dbReference type="InterPro" id="IPR035965">
    <property type="entry name" value="PAS-like_dom_sf"/>
</dbReference>
<evidence type="ECO:0000256" key="6">
    <source>
        <dbReference type="ARBA" id="ARBA00022692"/>
    </source>
</evidence>
<dbReference type="SMART" id="SM00388">
    <property type="entry name" value="HisKA"/>
    <property type="match status" value="1"/>
</dbReference>
<dbReference type="Gene3D" id="3.30.450.20">
    <property type="entry name" value="PAS domain"/>
    <property type="match status" value="3"/>
</dbReference>
<dbReference type="CDD" id="cd17546">
    <property type="entry name" value="REC_hyHK_CKI1_RcsC-like"/>
    <property type="match status" value="1"/>
</dbReference>
<name>A0ABU9B6X1_9BURK</name>
<dbReference type="RefSeq" id="WP_341373263.1">
    <property type="nucleotide sequence ID" value="NZ_JBBUTF010000004.1"/>
</dbReference>
<dbReference type="SUPFAM" id="SSF55785">
    <property type="entry name" value="PYP-like sensor domain (PAS domain)"/>
    <property type="match status" value="3"/>
</dbReference>
<sequence>MPRRETRLGAVSGAVLVSGLLVSGVLAWQQQRDNEARIAAATAERAARVAARVQAQIERTVLGLRGARGFLLGRGLTQVRPEDFAAYMRGRDLSGEFPGVLGFGYIARVPAGGERALEQHMRTHGAPAFTITDYRPLEAGRTEGPRERHVVLWAEPAADAGRAVGWDLATDVLRQATLRRATDVRRAVLSPPLELRQAQLEAPRTLLVLLPVDAAGLGHGPPRTTTEGPDIVGWVFAPLRLPQLLTAVELDAQRVHLQLEDVTDAVVPQAPQSDGLSTQPVAFRLPPPPSDTRLDARLQARLEREVLGRRWRFTLHPRAALVQSLNLVAPWQVGAAGAALSLLLALLAGLRADLRRREQQLLDQRTRQAREARADLRAVLDAIPSMIGSWDARLRNRFANQAYARYFDRTPEQIASMTLPELLGPRLAALNRPYIDAVLAGQEQRFERDIPVPGEVGVVRHTLAHYLPQREGGQVVGFYVLVHDISEVKRAAQRLSDILEATQAGTWEWNLQTGAAVCNERWASLAGRCLADFPLLTVGVVRALVHPDDLPRMDAQLARHLGGIQPNYECDLRVREASGGWRWMHDRGRVTARTPDGQPLWLSGTRRDITDRKRQEEELRRSEAMLARTGAMAQVGGWDIDLDSGLIIWSDETCRIHGRPPGHRPSMAEAVAYYPGEARRTITEAVERGIRDGRGWDLVLPLDRVDGRRIWVRAMGEPLRTSEAPDAPVRRLVGAFQDVTASQDTARALAQARDEAERSRAVLHAAIDTVDEAFVLFDPAGRLLLCNDRYRVLHADIADLLQPGVQRETLWRAAAERGLHPQAVGRIDDWLAHRPLPRPQAPVVETLALSDGRVLRVVERQLPDGHSGGFSFDITELTRAREAAEAASRAKSAFLANTSHEIRTPLNAILGLAWLLEGDALPAAALERAHSIGQAGRALLALLDDVLDLSRIESGRLELESRAFDLHQLLRELITLFGGAQPRDGLQLRLGPLDAVPRRVVGDPLRLRQVLANLLGNALKFTAEGEVALSVQCEPVPCELAAVEVEVEVEEAEAEGRAAAVARLDFRVRDTGPGIDPALQSRLFQPFEQGDVSTTRRHGGSGLGLAICAQLVELMGGELRVDSVPGQGACFGFALRLPVDAGPALSADEAAGPSDGPGTAGGLVAGLVAEGPVIQEARSLPVRPPGTRLAGLRVLVTDDHALNLRVAGEVLLREGAQVLTARSGAQTLALLESDPLPVDALLLDLQMPDLDGPDVARALRQRPACATLPIIALSAGVLPAQREAAHAAGMDAFLPKPLEPERLIRELLRRTRRSGVAVAETGHEADAGGAAGTDTDTDTIRRLLCGLQGLDPQQAAAPLRADPGLHLEMVRRLADDSHGLCDMSVAALPARLHALRGGAATVGAFGLAEAAAALEQRLRSAAADRAAAQRDPSAAAGSVTGDATGEATREATREAARVASQEAIGEAAGAISDASPRDTPREATAPSTGRPAPPASPPTSPPVPDPATQSALLALDHWLAGWLAATAPAAQARSRARDDGLHRAMQAARAEGRVADPAQLQTLIAACRAHNAQAVTLCAAMAGPLGLHLGEAGMRRLQQALDDVDFPLAVAVLEAGGDPSAAVSAPASPSAA</sequence>
<protein>
    <recommendedName>
        <fullName evidence="3">histidine kinase</fullName>
        <ecNumber evidence="3">2.7.13.3</ecNumber>
    </recommendedName>
</protein>
<dbReference type="PANTHER" id="PTHR45339:SF1">
    <property type="entry name" value="HYBRID SIGNAL TRANSDUCTION HISTIDINE KINASE J"/>
    <property type="match status" value="1"/>
</dbReference>
<feature type="compositionally biased region" description="Polar residues" evidence="13">
    <location>
        <begin position="270"/>
        <end position="280"/>
    </location>
</feature>
<dbReference type="InterPro" id="IPR004358">
    <property type="entry name" value="Sig_transdc_His_kin-like_C"/>
</dbReference>
<dbReference type="SUPFAM" id="SSF52172">
    <property type="entry name" value="CheY-like"/>
    <property type="match status" value="1"/>
</dbReference>
<proteinExistence type="predicted"/>
<evidence type="ECO:0000256" key="3">
    <source>
        <dbReference type="ARBA" id="ARBA00012438"/>
    </source>
</evidence>
<dbReference type="Gene3D" id="3.40.50.2300">
    <property type="match status" value="1"/>
</dbReference>
<keyword evidence="5 12" id="KW-0597">Phosphoprotein</keyword>
<dbReference type="InterPro" id="IPR001610">
    <property type="entry name" value="PAC"/>
</dbReference>
<feature type="modified residue" description="4-aspartylphosphate" evidence="12">
    <location>
        <position position="1244"/>
    </location>
</feature>
<dbReference type="InterPro" id="IPR005467">
    <property type="entry name" value="His_kinase_dom"/>
</dbReference>
<evidence type="ECO:0000256" key="2">
    <source>
        <dbReference type="ARBA" id="ARBA00004651"/>
    </source>
</evidence>
<evidence type="ECO:0000256" key="1">
    <source>
        <dbReference type="ARBA" id="ARBA00000085"/>
    </source>
</evidence>
<keyword evidence="9" id="KW-1133">Transmembrane helix</keyword>
<feature type="compositionally biased region" description="Low complexity" evidence="13">
    <location>
        <begin position="1424"/>
        <end position="1436"/>
    </location>
</feature>
<dbReference type="Pfam" id="PF03924">
    <property type="entry name" value="CHASE"/>
    <property type="match status" value="1"/>
</dbReference>
<evidence type="ECO:0000259" key="17">
    <source>
        <dbReference type="PROSITE" id="PS50839"/>
    </source>
</evidence>
<accession>A0ABU9B6X1</accession>
<dbReference type="Gene3D" id="3.30.450.350">
    <property type="entry name" value="CHASE domain"/>
    <property type="match status" value="1"/>
</dbReference>
<comment type="caution">
    <text evidence="18">The sequence shown here is derived from an EMBL/GenBank/DDBJ whole genome shotgun (WGS) entry which is preliminary data.</text>
</comment>
<feature type="domain" description="Response regulatory" evidence="15">
    <location>
        <begin position="1193"/>
        <end position="1311"/>
    </location>
</feature>
<dbReference type="Pfam" id="PF08447">
    <property type="entry name" value="PAS_3"/>
    <property type="match status" value="1"/>
</dbReference>
<evidence type="ECO:0000256" key="10">
    <source>
        <dbReference type="ARBA" id="ARBA00023012"/>
    </source>
</evidence>
<dbReference type="InterPro" id="IPR003661">
    <property type="entry name" value="HisK_dim/P_dom"/>
</dbReference>
<feature type="domain" description="PAC" evidence="16">
    <location>
        <begin position="568"/>
        <end position="621"/>
    </location>
</feature>
<evidence type="ECO:0000256" key="4">
    <source>
        <dbReference type="ARBA" id="ARBA00022475"/>
    </source>
</evidence>
<dbReference type="PROSITE" id="PS50110">
    <property type="entry name" value="RESPONSE_REGULATORY"/>
    <property type="match status" value="1"/>
</dbReference>
<keyword evidence="19" id="KW-1185">Reference proteome</keyword>
<keyword evidence="10" id="KW-0902">Two-component regulatory system</keyword>
<dbReference type="SMART" id="SM00086">
    <property type="entry name" value="PAC"/>
    <property type="match status" value="1"/>
</dbReference>
<reference evidence="18 19" key="1">
    <citation type="submission" date="2024-04" db="EMBL/GenBank/DDBJ databases">
        <title>Novel species of the genus Ideonella isolated from streams.</title>
        <authorList>
            <person name="Lu H."/>
        </authorList>
    </citation>
    <scope>NUCLEOTIDE SEQUENCE [LARGE SCALE GENOMIC DNA]</scope>
    <source>
        <strain evidence="18 19">BYS139W</strain>
    </source>
</reference>
<evidence type="ECO:0000256" key="13">
    <source>
        <dbReference type="SAM" id="MobiDB-lite"/>
    </source>
</evidence>
<dbReference type="PRINTS" id="PR00344">
    <property type="entry name" value="BCTRLSENSOR"/>
</dbReference>
<keyword evidence="4" id="KW-1003">Cell membrane</keyword>
<dbReference type="InterPro" id="IPR011006">
    <property type="entry name" value="CheY-like_superfamily"/>
</dbReference>
<dbReference type="Gene3D" id="2.10.70.100">
    <property type="match status" value="1"/>
</dbReference>
<feature type="region of interest" description="Disordered" evidence="13">
    <location>
        <begin position="270"/>
        <end position="290"/>
    </location>
</feature>
<evidence type="ECO:0000313" key="19">
    <source>
        <dbReference type="Proteomes" id="UP001368500"/>
    </source>
</evidence>
<dbReference type="SMART" id="SM00387">
    <property type="entry name" value="HATPase_c"/>
    <property type="match status" value="1"/>
</dbReference>
<evidence type="ECO:0000256" key="7">
    <source>
        <dbReference type="ARBA" id="ARBA00022741"/>
    </source>
</evidence>
<dbReference type="Pfam" id="PF08448">
    <property type="entry name" value="PAS_4"/>
    <property type="match status" value="1"/>
</dbReference>
<feature type="region of interest" description="Disordered" evidence="13">
    <location>
        <begin position="1424"/>
        <end position="1508"/>
    </location>
</feature>
<dbReference type="Pfam" id="PF00512">
    <property type="entry name" value="HisKA"/>
    <property type="match status" value="1"/>
</dbReference>
<dbReference type="InterPro" id="IPR000700">
    <property type="entry name" value="PAS-assoc_C"/>
</dbReference>
<dbReference type="Pfam" id="PF02518">
    <property type="entry name" value="HATPase_c"/>
    <property type="match status" value="1"/>
</dbReference>
<dbReference type="SMART" id="SM00091">
    <property type="entry name" value="PAS"/>
    <property type="match status" value="2"/>
</dbReference>
<comment type="catalytic activity">
    <reaction evidence="1">
        <text>ATP + protein L-histidine = ADP + protein N-phospho-L-histidine.</text>
        <dbReference type="EC" id="2.7.13.3"/>
    </reaction>
</comment>
<dbReference type="Gene3D" id="1.10.287.130">
    <property type="match status" value="1"/>
</dbReference>
<dbReference type="Gene3D" id="1.20.120.160">
    <property type="entry name" value="HPT domain"/>
    <property type="match status" value="1"/>
</dbReference>
<evidence type="ECO:0000256" key="5">
    <source>
        <dbReference type="ARBA" id="ARBA00022553"/>
    </source>
</evidence>
<dbReference type="CDD" id="cd00130">
    <property type="entry name" value="PAS"/>
    <property type="match status" value="3"/>
</dbReference>
<feature type="domain" description="CHASE" evidence="17">
    <location>
        <begin position="75"/>
        <end position="249"/>
    </location>
</feature>
<dbReference type="InterPro" id="IPR003594">
    <property type="entry name" value="HATPase_dom"/>
</dbReference>
<keyword evidence="11" id="KW-0472">Membrane</keyword>
<evidence type="ECO:0000259" key="15">
    <source>
        <dbReference type="PROSITE" id="PS50110"/>
    </source>
</evidence>
<feature type="compositionally biased region" description="Pro residues" evidence="13">
    <location>
        <begin position="1491"/>
        <end position="1505"/>
    </location>
</feature>
<dbReference type="Proteomes" id="UP001368500">
    <property type="component" value="Unassembled WGS sequence"/>
</dbReference>
<keyword evidence="7" id="KW-0547">Nucleotide-binding</keyword>
<dbReference type="SUPFAM" id="SSF47226">
    <property type="entry name" value="Histidine-containing phosphotransfer domain, HPT domain"/>
    <property type="match status" value="1"/>
</dbReference>
<dbReference type="InterPro" id="IPR036097">
    <property type="entry name" value="HisK_dim/P_sf"/>
</dbReference>
<dbReference type="InterPro" id="IPR036641">
    <property type="entry name" value="HPT_dom_sf"/>
</dbReference>
<feature type="domain" description="Histidine kinase" evidence="14">
    <location>
        <begin position="897"/>
        <end position="1139"/>
    </location>
</feature>
<dbReference type="Pfam" id="PF00072">
    <property type="entry name" value="Response_reg"/>
    <property type="match status" value="1"/>
</dbReference>
<dbReference type="InterPro" id="IPR001789">
    <property type="entry name" value="Sig_transdc_resp-reg_receiver"/>
</dbReference>
<keyword evidence="8" id="KW-0067">ATP-binding</keyword>
<evidence type="ECO:0000259" key="16">
    <source>
        <dbReference type="PROSITE" id="PS50113"/>
    </source>
</evidence>
<comment type="subcellular location">
    <subcellularLocation>
        <location evidence="2">Cell membrane</location>
        <topology evidence="2">Multi-pass membrane protein</topology>
    </subcellularLocation>
</comment>
<dbReference type="InterPro" id="IPR000014">
    <property type="entry name" value="PAS"/>
</dbReference>
<dbReference type="InterPro" id="IPR042240">
    <property type="entry name" value="CHASE_sf"/>
</dbReference>
<evidence type="ECO:0000256" key="11">
    <source>
        <dbReference type="ARBA" id="ARBA00023136"/>
    </source>
</evidence>
<dbReference type="SUPFAM" id="SSF55874">
    <property type="entry name" value="ATPase domain of HSP90 chaperone/DNA topoisomerase II/histidine kinase"/>
    <property type="match status" value="1"/>
</dbReference>
<dbReference type="EC" id="2.7.13.3" evidence="3"/>
<dbReference type="InterPro" id="IPR013656">
    <property type="entry name" value="PAS_4"/>
</dbReference>
<dbReference type="NCBIfam" id="TIGR00229">
    <property type="entry name" value="sensory_box"/>
    <property type="match status" value="2"/>
</dbReference>
<dbReference type="InterPro" id="IPR006189">
    <property type="entry name" value="CHASE_dom"/>
</dbReference>
<organism evidence="18 19">
    <name type="scientific">Pseudaquabacterium rugosum</name>
    <dbReference type="NCBI Taxonomy" id="2984194"/>
    <lineage>
        <taxon>Bacteria</taxon>
        <taxon>Pseudomonadati</taxon>
        <taxon>Pseudomonadota</taxon>
        <taxon>Betaproteobacteria</taxon>
        <taxon>Burkholderiales</taxon>
        <taxon>Sphaerotilaceae</taxon>
        <taxon>Pseudaquabacterium</taxon>
    </lineage>
</organism>
<dbReference type="Gene3D" id="3.30.565.10">
    <property type="entry name" value="Histidine kinase-like ATPase, C-terminal domain"/>
    <property type="match status" value="1"/>
</dbReference>
<evidence type="ECO:0000259" key="14">
    <source>
        <dbReference type="PROSITE" id="PS50109"/>
    </source>
</evidence>
<dbReference type="SMART" id="SM00448">
    <property type="entry name" value="REC"/>
    <property type="match status" value="1"/>
</dbReference>
<dbReference type="CDD" id="cd00082">
    <property type="entry name" value="HisKA"/>
    <property type="match status" value="1"/>
</dbReference>
<evidence type="ECO:0000256" key="8">
    <source>
        <dbReference type="ARBA" id="ARBA00022840"/>
    </source>
</evidence>
<feature type="compositionally biased region" description="Basic and acidic residues" evidence="13">
    <location>
        <begin position="1447"/>
        <end position="1456"/>
    </location>
</feature>
<dbReference type="PROSITE" id="PS50113">
    <property type="entry name" value="PAC"/>
    <property type="match status" value="1"/>
</dbReference>
<dbReference type="SMART" id="SM01079">
    <property type="entry name" value="CHASE"/>
    <property type="match status" value="1"/>
</dbReference>
<dbReference type="PROSITE" id="PS50109">
    <property type="entry name" value="HIS_KIN"/>
    <property type="match status" value="1"/>
</dbReference>
<dbReference type="InterPro" id="IPR013655">
    <property type="entry name" value="PAS_fold_3"/>
</dbReference>
<dbReference type="Pfam" id="PF12860">
    <property type="entry name" value="PAS_7"/>
    <property type="match status" value="1"/>
</dbReference>
<gene>
    <name evidence="18" type="ORF">AACH11_05895</name>
</gene>
<dbReference type="PANTHER" id="PTHR45339">
    <property type="entry name" value="HYBRID SIGNAL TRANSDUCTION HISTIDINE KINASE J"/>
    <property type="match status" value="1"/>
</dbReference>
<dbReference type="EMBL" id="JBBUTF010000004">
    <property type="protein sequence ID" value="MEK8025489.1"/>
    <property type="molecule type" value="Genomic_DNA"/>
</dbReference>
<evidence type="ECO:0000313" key="18">
    <source>
        <dbReference type="EMBL" id="MEK8025489.1"/>
    </source>
</evidence>
<dbReference type="PROSITE" id="PS50839">
    <property type="entry name" value="CHASE"/>
    <property type="match status" value="1"/>
</dbReference>
<evidence type="ECO:0000256" key="9">
    <source>
        <dbReference type="ARBA" id="ARBA00022989"/>
    </source>
</evidence>
<keyword evidence="6" id="KW-0812">Transmembrane</keyword>